<gene>
    <name evidence="2" type="ORF">SDC9_83321</name>
</gene>
<accession>A0A644Z7X9</accession>
<proteinExistence type="predicted"/>
<sequence length="69" mass="7799">MDETFIGNDRSVEPHVEKKGRGYHHKNKVLALIDRSMGKAKSLVIYEVKASTLIPIIQANVAREARPDR</sequence>
<comment type="caution">
    <text evidence="2">The sequence shown here is derived from an EMBL/GenBank/DDBJ whole genome shotgun (WGS) entry which is preliminary data.</text>
</comment>
<name>A0A644Z7X9_9ZZZZ</name>
<reference evidence="2" key="1">
    <citation type="submission" date="2019-08" db="EMBL/GenBank/DDBJ databases">
        <authorList>
            <person name="Kucharzyk K."/>
            <person name="Murdoch R.W."/>
            <person name="Higgins S."/>
            <person name="Loffler F."/>
        </authorList>
    </citation>
    <scope>NUCLEOTIDE SEQUENCE</scope>
</reference>
<evidence type="ECO:0000256" key="1">
    <source>
        <dbReference type="SAM" id="MobiDB-lite"/>
    </source>
</evidence>
<feature type="compositionally biased region" description="Basic and acidic residues" evidence="1">
    <location>
        <begin position="10"/>
        <end position="20"/>
    </location>
</feature>
<protein>
    <submittedName>
        <fullName evidence="2">Uncharacterized protein</fullName>
    </submittedName>
</protein>
<dbReference type="EMBL" id="VSSQ01007697">
    <property type="protein sequence ID" value="MPM36719.1"/>
    <property type="molecule type" value="Genomic_DNA"/>
</dbReference>
<organism evidence="2">
    <name type="scientific">bioreactor metagenome</name>
    <dbReference type="NCBI Taxonomy" id="1076179"/>
    <lineage>
        <taxon>unclassified sequences</taxon>
        <taxon>metagenomes</taxon>
        <taxon>ecological metagenomes</taxon>
    </lineage>
</organism>
<dbReference type="AlphaFoldDB" id="A0A644Z7X9"/>
<feature type="region of interest" description="Disordered" evidence="1">
    <location>
        <begin position="1"/>
        <end position="20"/>
    </location>
</feature>
<evidence type="ECO:0000313" key="2">
    <source>
        <dbReference type="EMBL" id="MPM36719.1"/>
    </source>
</evidence>